<reference evidence="16 17" key="1">
    <citation type="journal article" date="2022" name="DNA Res.">
        <title>Genome analysis of five recently described species of the CUG-Ser clade uncovers Candida theae as a new hybrid lineage with pathogenic potential in the Candida parapsilosis species complex.</title>
        <authorList>
            <person name="Mixao V."/>
            <person name="Del Olmo V."/>
            <person name="Hegedusova E."/>
            <person name="Saus E."/>
            <person name="Pryszcz L."/>
            <person name="Cillingova A."/>
            <person name="Nosek J."/>
            <person name="Gabaldon T."/>
        </authorList>
    </citation>
    <scope>NUCLEOTIDE SEQUENCE [LARGE SCALE GENOMIC DNA]</scope>
    <source>
        <strain evidence="16 17">CBS 12239</strain>
    </source>
</reference>
<keyword evidence="7 13" id="KW-0653">Protein transport</keyword>
<comment type="function">
    <text evidence="13">Essential component of the TIM23 complex, a complex that mediates the translocation of transit peptide-containing proteins across the mitochondrial inner membrane.</text>
</comment>
<dbReference type="InterPro" id="IPR036412">
    <property type="entry name" value="HAD-like_sf"/>
</dbReference>
<comment type="similarity">
    <text evidence="2 13">Belongs to the TIM50 family.</text>
</comment>
<dbReference type="Proteomes" id="UP001204833">
    <property type="component" value="Unassembled WGS sequence"/>
</dbReference>
<sequence length="502" mass="58008">MFRTTTRSLINTTVRSAKPSSNAFTRAPQTLLPRLHHHQLIKLYSTKDGKSAADKGKKADEPQSILNDDMLARAGFEDLESQKNGKQQSQKDGKTPQEQKQKQEQEQEQEFEDEDGSQKSSRRKRRRAQTSKDLKRERYANIFYLSTLVGGALGLAYMSRDWDSEKEQEDMDGKGIANGYTPSLMYERMSKRLASLFTFFSEPAFENLLPPPAPEQYRRPLTLVLTLDDLLIHSEWDTKHGWRTAKRPGLDYFLGYLSQYYEIVLFCSNSQMFSEKAVGKLDPYHAYISYALFREGCRYKDGKLIKDLSLLNRDLGKTVMVEVDPDCASLQPENAIVVRKWDGKPDDYLIRLIPFLEYLATQPVKDVRPILNSFNDKSNIVEEFTQRETKLRQQWKKDHPSDKPNAANFLAKMLGMPVQEPKMPLDIIREHGQLQYQHFQKYLQENAAKFLEEEQKLKDEFGKMTLNKLITEGGPNPEEIAKVQQQRAAEEAEKQRQAESTK</sequence>
<dbReference type="GeneID" id="76150991"/>
<dbReference type="EMBL" id="JAIHNG010000119">
    <property type="protein sequence ID" value="KAI5958124.1"/>
    <property type="molecule type" value="Genomic_DNA"/>
</dbReference>
<feature type="domain" description="FCP1 homology" evidence="15">
    <location>
        <begin position="216"/>
        <end position="359"/>
    </location>
</feature>
<dbReference type="InterPro" id="IPR004274">
    <property type="entry name" value="FCP1_dom"/>
</dbReference>
<keyword evidence="11 13" id="KW-0496">Mitochondrion</keyword>
<evidence type="ECO:0000256" key="7">
    <source>
        <dbReference type="ARBA" id="ARBA00022927"/>
    </source>
</evidence>
<dbReference type="SMART" id="SM00577">
    <property type="entry name" value="CPDc"/>
    <property type="match status" value="1"/>
</dbReference>
<dbReference type="GO" id="GO:0015031">
    <property type="term" value="P:protein transport"/>
    <property type="evidence" value="ECO:0007669"/>
    <property type="project" value="UniProtKB-KW"/>
</dbReference>
<evidence type="ECO:0000256" key="2">
    <source>
        <dbReference type="ARBA" id="ARBA00006344"/>
    </source>
</evidence>
<evidence type="ECO:0000256" key="11">
    <source>
        <dbReference type="ARBA" id="ARBA00023128"/>
    </source>
</evidence>
<dbReference type="Gene3D" id="3.40.50.1000">
    <property type="entry name" value="HAD superfamily/HAD-like"/>
    <property type="match status" value="1"/>
</dbReference>
<keyword evidence="8 13" id="KW-0809">Transit peptide</keyword>
<comment type="subunit">
    <text evidence="13">Component of the TIM23 complex.</text>
</comment>
<protein>
    <recommendedName>
        <fullName evidence="3 13">Mitochondrial import inner membrane translocase subunit TIM50</fullName>
    </recommendedName>
</protein>
<feature type="region of interest" description="Disordered" evidence="14">
    <location>
        <begin position="469"/>
        <end position="502"/>
    </location>
</feature>
<dbReference type="Pfam" id="PF03031">
    <property type="entry name" value="NIF"/>
    <property type="match status" value="1"/>
</dbReference>
<evidence type="ECO:0000259" key="15">
    <source>
        <dbReference type="PROSITE" id="PS50969"/>
    </source>
</evidence>
<dbReference type="CDD" id="cd07521">
    <property type="entry name" value="HAD_FCP1-like"/>
    <property type="match status" value="1"/>
</dbReference>
<dbReference type="PROSITE" id="PS50969">
    <property type="entry name" value="FCP1"/>
    <property type="match status" value="1"/>
</dbReference>
<evidence type="ECO:0000256" key="6">
    <source>
        <dbReference type="ARBA" id="ARBA00022792"/>
    </source>
</evidence>
<keyword evidence="10 13" id="KW-0811">Translocation</keyword>
<proteinExistence type="inferred from homology"/>
<evidence type="ECO:0000256" key="9">
    <source>
        <dbReference type="ARBA" id="ARBA00022989"/>
    </source>
</evidence>
<evidence type="ECO:0000256" key="4">
    <source>
        <dbReference type="ARBA" id="ARBA00022448"/>
    </source>
</evidence>
<feature type="compositionally biased region" description="Basic and acidic residues" evidence="14">
    <location>
        <begin position="45"/>
        <end position="61"/>
    </location>
</feature>
<dbReference type="InterPro" id="IPR023214">
    <property type="entry name" value="HAD_sf"/>
</dbReference>
<feature type="region of interest" description="Disordered" evidence="14">
    <location>
        <begin position="45"/>
        <end position="132"/>
    </location>
</feature>
<evidence type="ECO:0000256" key="5">
    <source>
        <dbReference type="ARBA" id="ARBA00022692"/>
    </source>
</evidence>
<evidence type="ECO:0000256" key="1">
    <source>
        <dbReference type="ARBA" id="ARBA00004434"/>
    </source>
</evidence>
<dbReference type="SUPFAM" id="SSF56784">
    <property type="entry name" value="HAD-like"/>
    <property type="match status" value="1"/>
</dbReference>
<keyword evidence="6" id="KW-0999">Mitochondrion inner membrane</keyword>
<dbReference type="AlphaFoldDB" id="A0AAD5FYE8"/>
<evidence type="ECO:0000256" key="13">
    <source>
        <dbReference type="RuleBase" id="RU365079"/>
    </source>
</evidence>
<keyword evidence="5" id="KW-0812">Transmembrane</keyword>
<keyword evidence="9" id="KW-1133">Transmembrane helix</keyword>
<dbReference type="GO" id="GO:0005744">
    <property type="term" value="C:TIM23 mitochondrial import inner membrane translocase complex"/>
    <property type="evidence" value="ECO:0007669"/>
    <property type="project" value="UniProtKB-UniRule"/>
</dbReference>
<evidence type="ECO:0000313" key="17">
    <source>
        <dbReference type="Proteomes" id="UP001204833"/>
    </source>
</evidence>
<feature type="compositionally biased region" description="Basic and acidic residues" evidence="14">
    <location>
        <begin position="488"/>
        <end position="502"/>
    </location>
</feature>
<evidence type="ECO:0000256" key="12">
    <source>
        <dbReference type="ARBA" id="ARBA00023136"/>
    </source>
</evidence>
<dbReference type="PANTHER" id="PTHR12210">
    <property type="entry name" value="DULLARD PROTEIN PHOSPHATASE"/>
    <property type="match status" value="1"/>
</dbReference>
<evidence type="ECO:0000256" key="8">
    <source>
        <dbReference type="ARBA" id="ARBA00022946"/>
    </source>
</evidence>
<dbReference type="FunFam" id="3.40.50.1000:FF:000019">
    <property type="entry name" value="Mitochondrial import inner membrane translocase subunit TIM50"/>
    <property type="match status" value="1"/>
</dbReference>
<evidence type="ECO:0000256" key="10">
    <source>
        <dbReference type="ARBA" id="ARBA00023010"/>
    </source>
</evidence>
<keyword evidence="17" id="KW-1185">Reference proteome</keyword>
<keyword evidence="12" id="KW-0472">Membrane</keyword>
<dbReference type="RefSeq" id="XP_051608759.1">
    <property type="nucleotide sequence ID" value="XM_051752298.1"/>
</dbReference>
<name>A0AAD5FYE8_9ASCO</name>
<feature type="compositionally biased region" description="Basic and acidic residues" evidence="14">
    <location>
        <begin position="89"/>
        <end position="105"/>
    </location>
</feature>
<organism evidence="16 17">
    <name type="scientific">Candida theae</name>
    <dbReference type="NCBI Taxonomy" id="1198502"/>
    <lineage>
        <taxon>Eukaryota</taxon>
        <taxon>Fungi</taxon>
        <taxon>Dikarya</taxon>
        <taxon>Ascomycota</taxon>
        <taxon>Saccharomycotina</taxon>
        <taxon>Pichiomycetes</taxon>
        <taxon>Debaryomycetaceae</taxon>
        <taxon>Candida/Lodderomyces clade</taxon>
        <taxon>Candida</taxon>
    </lineage>
</organism>
<feature type="compositionally biased region" description="Acidic residues" evidence="14">
    <location>
        <begin position="106"/>
        <end position="115"/>
    </location>
</feature>
<keyword evidence="4 13" id="KW-0813">Transport</keyword>
<feature type="compositionally biased region" description="Basic residues" evidence="14">
    <location>
        <begin position="120"/>
        <end position="129"/>
    </location>
</feature>
<dbReference type="InterPro" id="IPR050365">
    <property type="entry name" value="TIM50"/>
</dbReference>
<gene>
    <name evidence="16" type="ORF">KGF57_002932</name>
</gene>
<accession>A0AAD5FYE8</accession>
<evidence type="ECO:0000313" key="16">
    <source>
        <dbReference type="EMBL" id="KAI5958124.1"/>
    </source>
</evidence>
<evidence type="ECO:0000256" key="3">
    <source>
        <dbReference type="ARBA" id="ARBA00020799"/>
    </source>
</evidence>
<comment type="subcellular location">
    <subcellularLocation>
        <location evidence="1 13">Mitochondrion inner membrane</location>
        <topology evidence="1 13">Single-pass membrane protein</topology>
    </subcellularLocation>
</comment>
<comment type="caution">
    <text evidence="16">The sequence shown here is derived from an EMBL/GenBank/DDBJ whole genome shotgun (WGS) entry which is preliminary data.</text>
</comment>
<evidence type="ECO:0000256" key="14">
    <source>
        <dbReference type="SAM" id="MobiDB-lite"/>
    </source>
</evidence>